<keyword evidence="3" id="KW-0949">S-adenosyl-L-methionine</keyword>
<dbReference type="SFLD" id="SFLDG01387">
    <property type="entry name" value="BtrN-like_SPASM_domain_contain"/>
    <property type="match status" value="1"/>
</dbReference>
<dbReference type="AlphaFoldDB" id="W7XWR5"/>
<name>W7XWR5_9BACT</name>
<dbReference type="OrthoDB" id="9805809at2"/>
<dbReference type="Pfam" id="PF04055">
    <property type="entry name" value="Radical_SAM"/>
    <property type="match status" value="1"/>
</dbReference>
<gene>
    <name evidence="9" type="ORF">JCM21142_41445</name>
</gene>
<comment type="caution">
    <text evidence="9">The sequence shown here is derived from an EMBL/GenBank/DDBJ whole genome shotgun (WGS) entry which is preliminary data.</text>
</comment>
<protein>
    <submittedName>
        <fullName evidence="9">Pyrroloquinoline quinone biosynthesis protein PqqE</fullName>
    </submittedName>
</protein>
<dbReference type="EMBL" id="BAMD01000014">
    <property type="protein sequence ID" value="GAF02800.1"/>
    <property type="molecule type" value="Genomic_DNA"/>
</dbReference>
<dbReference type="eggNOG" id="COG0535">
    <property type="taxonomic scope" value="Bacteria"/>
</dbReference>
<reference evidence="9 10" key="1">
    <citation type="journal article" date="2014" name="Genome Announc.">
        <title>Draft Genome Sequence of Cytophaga fermentans JCM 21142T, a Facultative Anaerobe Isolated from Marine Mud.</title>
        <authorList>
            <person name="Starns D."/>
            <person name="Oshima K."/>
            <person name="Suda W."/>
            <person name="Iino T."/>
            <person name="Yuki M."/>
            <person name="Inoue J."/>
            <person name="Kitamura K."/>
            <person name="Iida T."/>
            <person name="Darby A."/>
            <person name="Hattori M."/>
            <person name="Ohkuma M."/>
        </authorList>
    </citation>
    <scope>NUCLEOTIDE SEQUENCE [LARGE SCALE GENOMIC DNA]</scope>
    <source>
        <strain evidence="9 10">JCM 21142</strain>
    </source>
</reference>
<dbReference type="Proteomes" id="UP000019402">
    <property type="component" value="Unassembled WGS sequence"/>
</dbReference>
<evidence type="ECO:0000259" key="8">
    <source>
        <dbReference type="Pfam" id="PF13186"/>
    </source>
</evidence>
<dbReference type="PANTHER" id="PTHR11228">
    <property type="entry name" value="RADICAL SAM DOMAIN PROTEIN"/>
    <property type="match status" value="1"/>
</dbReference>
<dbReference type="RefSeq" id="WP_052522148.1">
    <property type="nucleotide sequence ID" value="NZ_BAMD01000014.1"/>
</dbReference>
<dbReference type="SFLD" id="SFLDS00029">
    <property type="entry name" value="Radical_SAM"/>
    <property type="match status" value="1"/>
</dbReference>
<dbReference type="SUPFAM" id="SSF102114">
    <property type="entry name" value="Radical SAM enzymes"/>
    <property type="match status" value="1"/>
</dbReference>
<keyword evidence="4" id="KW-0479">Metal-binding</keyword>
<proteinExistence type="predicted"/>
<dbReference type="InterPro" id="IPR058240">
    <property type="entry name" value="rSAM_sf"/>
</dbReference>
<feature type="domain" description="4Fe4S-binding SPASM" evidence="8">
    <location>
        <begin position="276"/>
        <end position="342"/>
    </location>
</feature>
<dbReference type="GO" id="GO:0051536">
    <property type="term" value="F:iron-sulfur cluster binding"/>
    <property type="evidence" value="ECO:0007669"/>
    <property type="project" value="UniProtKB-KW"/>
</dbReference>
<keyword evidence="10" id="KW-1185">Reference proteome</keyword>
<dbReference type="GO" id="GO:0046872">
    <property type="term" value="F:metal ion binding"/>
    <property type="evidence" value="ECO:0007669"/>
    <property type="project" value="UniProtKB-KW"/>
</dbReference>
<comment type="cofactor">
    <cofactor evidence="1">
        <name>[4Fe-4S] cluster</name>
        <dbReference type="ChEBI" id="CHEBI:49883"/>
    </cofactor>
</comment>
<dbReference type="CDD" id="cd01335">
    <property type="entry name" value="Radical_SAM"/>
    <property type="match status" value="1"/>
</dbReference>
<dbReference type="InterPro" id="IPR050377">
    <property type="entry name" value="Radical_SAM_PqqE_MftC-like"/>
</dbReference>
<evidence type="ECO:0000256" key="4">
    <source>
        <dbReference type="ARBA" id="ARBA00022723"/>
    </source>
</evidence>
<dbReference type="InterPro" id="IPR023885">
    <property type="entry name" value="4Fe4S-binding_SPASM_dom"/>
</dbReference>
<dbReference type="Gene3D" id="3.20.20.70">
    <property type="entry name" value="Aldolase class I"/>
    <property type="match status" value="1"/>
</dbReference>
<evidence type="ECO:0000259" key="7">
    <source>
        <dbReference type="Pfam" id="PF04055"/>
    </source>
</evidence>
<evidence type="ECO:0000256" key="6">
    <source>
        <dbReference type="ARBA" id="ARBA00023014"/>
    </source>
</evidence>
<evidence type="ECO:0000256" key="5">
    <source>
        <dbReference type="ARBA" id="ARBA00023004"/>
    </source>
</evidence>
<sequence length="346" mass="39918">MIFSKQIRTQLVASRIAWMYLRTISWVRIINIVQLQLSYVYSALLKRACIWGRPWAVSIEPLNVCNLQCPECPTGLRTLSRHKGMVDVKRYQTMLHHIGKTVWHVNLYFQGEPFMHPDFFALVKEAKKARLVVETSTNAQFLSYQQAIKTVKSGLDILVVSLDGMTQPVYEEYRVGGQLSKVLDGILNLVKAKRELGLNKPIIRAQFIAFHHNQHQIGEFKKTVWAMGVDMVEVKKAQIYGVENKVHMLPTDARLSRYKVNHDGSVGLGDQYKNKCWKHWSSAVLTWEGDLLPCCFDKDAKYIMGNIYEQSMVEVWSTPAYLSFRRNILLHQNEIDICNNCPLSRK</sequence>
<dbReference type="InterPro" id="IPR013785">
    <property type="entry name" value="Aldolase_TIM"/>
</dbReference>
<evidence type="ECO:0000256" key="2">
    <source>
        <dbReference type="ARBA" id="ARBA00022485"/>
    </source>
</evidence>
<dbReference type="GO" id="GO:0003824">
    <property type="term" value="F:catalytic activity"/>
    <property type="evidence" value="ECO:0007669"/>
    <property type="project" value="InterPro"/>
</dbReference>
<evidence type="ECO:0000313" key="10">
    <source>
        <dbReference type="Proteomes" id="UP000019402"/>
    </source>
</evidence>
<dbReference type="PANTHER" id="PTHR11228:SF7">
    <property type="entry name" value="PQQA PEPTIDE CYCLASE"/>
    <property type="match status" value="1"/>
</dbReference>
<evidence type="ECO:0000256" key="1">
    <source>
        <dbReference type="ARBA" id="ARBA00001966"/>
    </source>
</evidence>
<keyword evidence="6" id="KW-0411">Iron-sulfur</keyword>
<feature type="domain" description="Radical SAM core" evidence="7">
    <location>
        <begin position="60"/>
        <end position="193"/>
    </location>
</feature>
<keyword evidence="5" id="KW-0408">Iron</keyword>
<dbReference type="InterPro" id="IPR034391">
    <property type="entry name" value="AdoMet-like_SPASM_containing"/>
</dbReference>
<evidence type="ECO:0000256" key="3">
    <source>
        <dbReference type="ARBA" id="ARBA00022691"/>
    </source>
</evidence>
<dbReference type="STRING" id="869213.GCA_000517085_04237"/>
<dbReference type="Pfam" id="PF13186">
    <property type="entry name" value="SPASM"/>
    <property type="match status" value="1"/>
</dbReference>
<accession>W7XWR5</accession>
<dbReference type="InterPro" id="IPR007197">
    <property type="entry name" value="rSAM"/>
</dbReference>
<evidence type="ECO:0000313" key="9">
    <source>
        <dbReference type="EMBL" id="GAF02800.1"/>
    </source>
</evidence>
<keyword evidence="2" id="KW-0004">4Fe-4S</keyword>
<dbReference type="SFLD" id="SFLDG01067">
    <property type="entry name" value="SPASM/twitch_domain_containing"/>
    <property type="match status" value="1"/>
</dbReference>
<organism evidence="9 10">
    <name type="scientific">Saccharicrinis fermentans DSM 9555 = JCM 21142</name>
    <dbReference type="NCBI Taxonomy" id="869213"/>
    <lineage>
        <taxon>Bacteria</taxon>
        <taxon>Pseudomonadati</taxon>
        <taxon>Bacteroidota</taxon>
        <taxon>Bacteroidia</taxon>
        <taxon>Marinilabiliales</taxon>
        <taxon>Marinilabiliaceae</taxon>
        <taxon>Saccharicrinis</taxon>
    </lineage>
</organism>